<keyword evidence="2" id="KW-1185">Reference proteome</keyword>
<evidence type="ECO:0000313" key="2">
    <source>
        <dbReference type="Proteomes" id="UP000314294"/>
    </source>
</evidence>
<gene>
    <name evidence="1" type="ORF">EYF80_026756</name>
</gene>
<accession>A0A4Z2HAX4</accession>
<protein>
    <submittedName>
        <fullName evidence="1">Uncharacterized protein</fullName>
    </submittedName>
</protein>
<sequence>MEMSKLGRKLTTSALALASMAWPTSKPRSSVLWMRSLTFWTYCAESWSLSNVSTARTNRQARVGSVVWKRDSSMDVRIFR</sequence>
<organism evidence="1 2">
    <name type="scientific">Liparis tanakae</name>
    <name type="common">Tanaka's snailfish</name>
    <dbReference type="NCBI Taxonomy" id="230148"/>
    <lineage>
        <taxon>Eukaryota</taxon>
        <taxon>Metazoa</taxon>
        <taxon>Chordata</taxon>
        <taxon>Craniata</taxon>
        <taxon>Vertebrata</taxon>
        <taxon>Euteleostomi</taxon>
        <taxon>Actinopterygii</taxon>
        <taxon>Neopterygii</taxon>
        <taxon>Teleostei</taxon>
        <taxon>Neoteleostei</taxon>
        <taxon>Acanthomorphata</taxon>
        <taxon>Eupercaria</taxon>
        <taxon>Perciformes</taxon>
        <taxon>Cottioidei</taxon>
        <taxon>Cottales</taxon>
        <taxon>Liparidae</taxon>
        <taxon>Liparis</taxon>
    </lineage>
</organism>
<name>A0A4Z2HAX4_9TELE</name>
<dbReference type="AlphaFoldDB" id="A0A4Z2HAX4"/>
<dbReference type="Proteomes" id="UP000314294">
    <property type="component" value="Unassembled WGS sequence"/>
</dbReference>
<proteinExistence type="predicted"/>
<evidence type="ECO:0000313" key="1">
    <source>
        <dbReference type="EMBL" id="TNN63028.1"/>
    </source>
</evidence>
<dbReference type="EMBL" id="SRLO01000281">
    <property type="protein sequence ID" value="TNN63028.1"/>
    <property type="molecule type" value="Genomic_DNA"/>
</dbReference>
<reference evidence="1 2" key="1">
    <citation type="submission" date="2019-03" db="EMBL/GenBank/DDBJ databases">
        <title>First draft genome of Liparis tanakae, snailfish: a comprehensive survey of snailfish specific genes.</title>
        <authorList>
            <person name="Kim W."/>
            <person name="Song I."/>
            <person name="Jeong J.-H."/>
            <person name="Kim D."/>
            <person name="Kim S."/>
            <person name="Ryu S."/>
            <person name="Song J.Y."/>
            <person name="Lee S.K."/>
        </authorList>
    </citation>
    <scope>NUCLEOTIDE SEQUENCE [LARGE SCALE GENOMIC DNA]</scope>
    <source>
        <tissue evidence="1">Muscle</tissue>
    </source>
</reference>
<comment type="caution">
    <text evidence="1">The sequence shown here is derived from an EMBL/GenBank/DDBJ whole genome shotgun (WGS) entry which is preliminary data.</text>
</comment>